<evidence type="ECO:0000313" key="1">
    <source>
        <dbReference type="EMBL" id="RKL12982.1"/>
    </source>
</evidence>
<name>A0A420SQR0_FUSOX</name>
<reference evidence="1 2" key="1">
    <citation type="journal article" date="2018" name="Sci. Rep.">
        <title>Characterisation of pathogen-specific regions and novel effector candidates in Fusarium oxysporum f. sp. cepae.</title>
        <authorList>
            <person name="Armitage A.D."/>
            <person name="Taylor A."/>
            <person name="Sobczyk M.K."/>
            <person name="Baxter L."/>
            <person name="Greenfield B.P."/>
            <person name="Bates H.J."/>
            <person name="Wilson F."/>
            <person name="Jackson A.C."/>
            <person name="Ott S."/>
            <person name="Harrison R.J."/>
            <person name="Clarkson J.P."/>
        </authorList>
    </citation>
    <scope>NUCLEOTIDE SEQUENCE [LARGE SCALE GENOMIC DNA]</scope>
    <source>
        <strain evidence="1 2">Fo_A28</strain>
    </source>
</reference>
<dbReference type="EMBL" id="MRCY01000031">
    <property type="protein sequence ID" value="RKL12982.1"/>
    <property type="molecule type" value="Genomic_DNA"/>
</dbReference>
<dbReference type="VEuPathDB" id="FungiDB:FOMG_04217"/>
<sequence>MRNRVWITILHALSSKPCPPLTEYLGTVNRGCVAICTGTSKELKPNMPYTDAALCTAQPHVGESTVICNLAVTFEDQDVPSSSEGRAGLTTTVCRGRLRRAFRCS</sequence>
<protein>
    <submittedName>
        <fullName evidence="1">Uncharacterized protein</fullName>
    </submittedName>
</protein>
<comment type="caution">
    <text evidence="1">The sequence shown here is derived from an EMBL/GenBank/DDBJ whole genome shotgun (WGS) entry which is preliminary data.</text>
</comment>
<dbReference type="Proteomes" id="UP000285860">
    <property type="component" value="Unassembled WGS sequence"/>
</dbReference>
<dbReference type="AlphaFoldDB" id="A0A420SQR0"/>
<proteinExistence type="predicted"/>
<dbReference type="VEuPathDB" id="FungiDB:FOZG_04129"/>
<dbReference type="VEuPathDB" id="FungiDB:FOC4_g10012507"/>
<organism evidence="1 2">
    <name type="scientific">Fusarium oxysporum</name>
    <name type="common">Fusarium vascular wilt</name>
    <dbReference type="NCBI Taxonomy" id="5507"/>
    <lineage>
        <taxon>Eukaryota</taxon>
        <taxon>Fungi</taxon>
        <taxon>Dikarya</taxon>
        <taxon>Ascomycota</taxon>
        <taxon>Pezizomycotina</taxon>
        <taxon>Sordariomycetes</taxon>
        <taxon>Hypocreomycetidae</taxon>
        <taxon>Hypocreales</taxon>
        <taxon>Nectriaceae</taxon>
        <taxon>Fusarium</taxon>
        <taxon>Fusarium oxysporum species complex</taxon>
    </lineage>
</organism>
<evidence type="ECO:0000313" key="2">
    <source>
        <dbReference type="Proteomes" id="UP000285860"/>
    </source>
</evidence>
<dbReference type="VEuPathDB" id="FungiDB:FOIG_03761"/>
<accession>A0A420SQR0</accession>
<gene>
    <name evidence="1" type="ORF">BFJ68_g7364</name>
</gene>